<dbReference type="GO" id="GO:0005975">
    <property type="term" value="P:carbohydrate metabolic process"/>
    <property type="evidence" value="ECO:0007669"/>
    <property type="project" value="InterPro"/>
</dbReference>
<dbReference type="PANTHER" id="PTHR30105">
    <property type="entry name" value="UNCHARACTERIZED YIBQ-RELATED"/>
    <property type="match status" value="1"/>
</dbReference>
<gene>
    <name evidence="1" type="ORF">MNBD_GAMMA22-2359</name>
</gene>
<accession>A0A3B0ZFG0</accession>
<dbReference type="SUPFAM" id="SSF88713">
    <property type="entry name" value="Glycoside hydrolase/deacetylase"/>
    <property type="match status" value="1"/>
</dbReference>
<proteinExistence type="predicted"/>
<dbReference type="Gene3D" id="3.20.20.370">
    <property type="entry name" value="Glycoside hydrolase/deacetylase"/>
    <property type="match status" value="1"/>
</dbReference>
<reference evidence="1" key="1">
    <citation type="submission" date="2018-06" db="EMBL/GenBank/DDBJ databases">
        <authorList>
            <person name="Zhirakovskaya E."/>
        </authorList>
    </citation>
    <scope>NUCLEOTIDE SEQUENCE</scope>
</reference>
<dbReference type="PANTHER" id="PTHR30105:SF2">
    <property type="entry name" value="DIVERGENT POLYSACCHARIDE DEACETYLASE SUPERFAMILY"/>
    <property type="match status" value="1"/>
</dbReference>
<name>A0A3B0ZFG0_9ZZZZ</name>
<dbReference type="InterPro" id="IPR006837">
    <property type="entry name" value="Divergent_DAC"/>
</dbReference>
<dbReference type="CDD" id="cd10936">
    <property type="entry name" value="CE4_DAC2"/>
    <property type="match status" value="1"/>
</dbReference>
<organism evidence="1">
    <name type="scientific">hydrothermal vent metagenome</name>
    <dbReference type="NCBI Taxonomy" id="652676"/>
    <lineage>
        <taxon>unclassified sequences</taxon>
        <taxon>metagenomes</taxon>
        <taxon>ecological metagenomes</taxon>
    </lineage>
</organism>
<protein>
    <submittedName>
        <fullName evidence="1">Periplasmic protein YibQ, distant homology with nucleoside diphosphatase and polysaccharide deacetylase</fullName>
    </submittedName>
</protein>
<dbReference type="EMBL" id="UOFS01000011">
    <property type="protein sequence ID" value="VAW92125.1"/>
    <property type="molecule type" value="Genomic_DNA"/>
</dbReference>
<sequence>MKGILNFSNKKRQHSNAVVFLFFLGQFISYSFAAENNIATHPSFESTAQTTSIKKLRPAVSIIIDDIGDRYKDGLRAVSLPAPYTYAFLPNTPYAKKLAKKAYQMNKEVMLHLPMQAINGKKLGPNGLTNDMTRDEFYNTLQNAYDSIPHIVGMNNHMGSLLSADKEMMRWLMSFVSTKNKDLYFIDSRTSASSVIVEVAKEKNIKVLSRDTFIDHKTSIESITSQIKYLIKTAKKKGSAVGIAHPYPTTLAVLETAWPLFYEAGVDLIPVSELIKLNKKRELSEWRLSSSH</sequence>
<dbReference type="Pfam" id="PF04748">
    <property type="entry name" value="Polysacc_deac_2"/>
    <property type="match status" value="1"/>
</dbReference>
<dbReference type="AlphaFoldDB" id="A0A3B0ZFG0"/>
<evidence type="ECO:0000313" key="1">
    <source>
        <dbReference type="EMBL" id="VAW92125.1"/>
    </source>
</evidence>
<dbReference type="InterPro" id="IPR011330">
    <property type="entry name" value="Glyco_hydro/deAcase_b/a-brl"/>
</dbReference>